<dbReference type="Pfam" id="PF13600">
    <property type="entry name" value="DUF4140"/>
    <property type="match status" value="1"/>
</dbReference>
<keyword evidence="7" id="KW-1185">Reference proteome</keyword>
<evidence type="ECO:0000259" key="3">
    <source>
        <dbReference type="Pfam" id="PF13600"/>
    </source>
</evidence>
<dbReference type="InterPro" id="IPR011935">
    <property type="entry name" value="CHP02231"/>
</dbReference>
<gene>
    <name evidence="4" type="ORF">RCZ15_01170</name>
    <name evidence="5" type="ORF">RCZ16_19910</name>
</gene>
<name>A0AAV5ATF3_9FLAO</name>
<dbReference type="InterPro" id="IPR025554">
    <property type="entry name" value="DUF4140"/>
</dbReference>
<dbReference type="AlphaFoldDB" id="A0AAV5ATF3"/>
<feature type="domain" description="DUF4140" evidence="3">
    <location>
        <begin position="20"/>
        <end position="121"/>
    </location>
</feature>
<dbReference type="Proteomes" id="UP001207736">
    <property type="component" value="Unassembled WGS sequence"/>
</dbReference>
<evidence type="ECO:0008006" key="8">
    <source>
        <dbReference type="Google" id="ProtNLM"/>
    </source>
</evidence>
<evidence type="ECO:0000259" key="2">
    <source>
        <dbReference type="Pfam" id="PF13598"/>
    </source>
</evidence>
<feature type="coiled-coil region" evidence="1">
    <location>
        <begin position="143"/>
        <end position="184"/>
    </location>
</feature>
<dbReference type="PANTHER" id="PTHR31005:SF8">
    <property type="entry name" value="DUF4139 DOMAIN-CONTAINING PROTEIN"/>
    <property type="match status" value="1"/>
</dbReference>
<dbReference type="NCBIfam" id="TIGR02231">
    <property type="entry name" value="mucoidy inhibitor MuiA family protein"/>
    <property type="match status" value="1"/>
</dbReference>
<dbReference type="Pfam" id="PF13598">
    <property type="entry name" value="DUF4139"/>
    <property type="match status" value="1"/>
</dbReference>
<comment type="caution">
    <text evidence="4">The sequence shown here is derived from an EMBL/GenBank/DDBJ whole genome shotgun (WGS) entry which is preliminary data.</text>
</comment>
<accession>A0AAV5ATF3</accession>
<keyword evidence="1" id="KW-0175">Coiled coil</keyword>
<evidence type="ECO:0000256" key="1">
    <source>
        <dbReference type="SAM" id="Coils"/>
    </source>
</evidence>
<proteinExistence type="predicted"/>
<dbReference type="EMBL" id="BQKA01000003">
    <property type="protein sequence ID" value="GJM49141.1"/>
    <property type="molecule type" value="Genomic_DNA"/>
</dbReference>
<dbReference type="EMBL" id="BQKB01000045">
    <property type="protein sequence ID" value="GJM53675.1"/>
    <property type="molecule type" value="Genomic_DNA"/>
</dbReference>
<evidence type="ECO:0000313" key="4">
    <source>
        <dbReference type="EMBL" id="GJM49141.1"/>
    </source>
</evidence>
<dbReference type="Proteomes" id="UP001208692">
    <property type="component" value="Unassembled WGS sequence"/>
</dbReference>
<evidence type="ECO:0000313" key="6">
    <source>
        <dbReference type="Proteomes" id="UP001207736"/>
    </source>
</evidence>
<feature type="domain" description="DUF4139" evidence="2">
    <location>
        <begin position="208"/>
        <end position="521"/>
    </location>
</feature>
<reference evidence="4 7" key="1">
    <citation type="submission" date="2021-11" db="EMBL/GenBank/DDBJ databases">
        <title>Draft genome sequence of Capnocytophaga sp. strain KC07075 isolated from cat oral cavity.</title>
        <authorList>
            <person name="Suzuki M."/>
            <person name="Imaoka K."/>
            <person name="Kimura M."/>
            <person name="Morikawa S."/>
            <person name="Maeda K."/>
        </authorList>
    </citation>
    <scope>NUCLEOTIDE SEQUENCE</scope>
    <source>
        <strain evidence="4">KC07075</strain>
        <strain evidence="5 7">KC07079</strain>
    </source>
</reference>
<dbReference type="InterPro" id="IPR037291">
    <property type="entry name" value="DUF4139"/>
</dbReference>
<organism evidence="4 6">
    <name type="scientific">Capnocytophaga catalasegens</name>
    <dbReference type="NCBI Taxonomy" id="1004260"/>
    <lineage>
        <taxon>Bacteria</taxon>
        <taxon>Pseudomonadati</taxon>
        <taxon>Bacteroidota</taxon>
        <taxon>Flavobacteriia</taxon>
        <taxon>Flavobacteriales</taxon>
        <taxon>Flavobacteriaceae</taxon>
        <taxon>Capnocytophaga</taxon>
    </lineage>
</organism>
<dbReference type="PANTHER" id="PTHR31005">
    <property type="entry name" value="DUF4139 DOMAIN-CONTAINING PROTEIN"/>
    <property type="match status" value="1"/>
</dbReference>
<sequence length="528" mass="59436">MFAIAQAQKPLFTNSKLESVKVYFNSAECTHSLSVTLPKGVSELIVKDVSDLINSSSVQVFAPKNVSVLSVQFSTDYMSEYQVDETSAEIKKVHDSISLIKAEIKRVANSKATEIKTIELLDKNQVVGGSNTGVNVLELSKVVEFYNNKRNTILNNIDKLTEREDKLKQTLSRLENRLDVSSSQEKNTSRGKLILQVMSSVAQKADFKLNYLTSGVYWQPFYELNVTDITSPIQLIYKAKIVQKTGLDWKNVKLSLTSGNPNQNNSFPVLQAWYVYMQEPTSTSAISERTMYVQNAMALSAKKTNKEVTIQEEAKSIGNLVTTTDNQLNISFDIQAKYDILSNGKAHSVALTEVELPATYTYYCAPRKGTDVFLLAEVENYSNYNLLAGEANVIFEQIYVGKTQIDPNQTGEKLRLALGKDPRVSVKYEKISDKSGTKFMSSNKEQTFTYDISVRNNKRQNIDLVLKDQYPLSSTNEISVELLESSKALTDLETGILTWETKLKPNELQKYRVSYKVKYPKNSFIPNL</sequence>
<protein>
    <recommendedName>
        <fullName evidence="8">Mucoidy inhibitor MuiA family protein</fullName>
    </recommendedName>
</protein>
<evidence type="ECO:0000313" key="5">
    <source>
        <dbReference type="EMBL" id="GJM53675.1"/>
    </source>
</evidence>
<evidence type="ECO:0000313" key="7">
    <source>
        <dbReference type="Proteomes" id="UP001208692"/>
    </source>
</evidence>